<dbReference type="KEGG" id="daur:Daura_23860"/>
<accession>A0A9Q9IR05</accession>
<evidence type="ECO:0000259" key="5">
    <source>
        <dbReference type="Pfam" id="PF10502"/>
    </source>
</evidence>
<dbReference type="GO" id="GO:0009003">
    <property type="term" value="F:signal peptidase activity"/>
    <property type="evidence" value="ECO:0007669"/>
    <property type="project" value="UniProtKB-EC"/>
</dbReference>
<dbReference type="AlphaFoldDB" id="A0A9Q9IR05"/>
<keyword evidence="4 6" id="KW-0378">Hydrolase</keyword>
<dbReference type="PRINTS" id="PR00727">
    <property type="entry name" value="LEADERPTASE"/>
</dbReference>
<keyword evidence="4" id="KW-1133">Transmembrane helix</keyword>
<feature type="transmembrane region" description="Helical" evidence="4">
    <location>
        <begin position="6"/>
        <end position="32"/>
    </location>
</feature>
<keyword evidence="7" id="KW-1185">Reference proteome</keyword>
<dbReference type="Gene3D" id="2.10.109.10">
    <property type="entry name" value="Umud Fragment, subunit A"/>
    <property type="match status" value="1"/>
</dbReference>
<comment type="catalytic activity">
    <reaction evidence="4">
        <text>Cleavage of hydrophobic, N-terminal signal or leader sequences from secreted and periplasmic proteins.</text>
        <dbReference type="EC" id="3.4.21.89"/>
    </reaction>
</comment>
<dbReference type="InterPro" id="IPR019533">
    <property type="entry name" value="Peptidase_S26"/>
</dbReference>
<comment type="similarity">
    <text evidence="2 4">Belongs to the peptidase S26 family.</text>
</comment>
<feature type="active site" evidence="3">
    <location>
        <position position="33"/>
    </location>
</feature>
<gene>
    <name evidence="6" type="primary">lepB</name>
    <name evidence="6" type="ORF">Daura_23860</name>
</gene>
<dbReference type="EC" id="3.4.21.89" evidence="4"/>
<proteinExistence type="inferred from homology"/>
<reference evidence="6" key="1">
    <citation type="submission" date="2021-04" db="EMBL/GenBank/DDBJ databases">
        <title>Dactylosporangium aurantiacum NRRL B-8018 full assembly.</title>
        <authorList>
            <person name="Hartkoorn R.C."/>
            <person name="Beaudoing E."/>
            <person name="Hot D."/>
        </authorList>
    </citation>
    <scope>NUCLEOTIDE SEQUENCE</scope>
    <source>
        <strain evidence="6">NRRL B-8018</strain>
    </source>
</reference>
<dbReference type="InterPro" id="IPR036286">
    <property type="entry name" value="LexA/Signal_pep-like_sf"/>
</dbReference>
<dbReference type="OrthoDB" id="5518017at2"/>
<feature type="active site" evidence="3">
    <location>
        <position position="82"/>
    </location>
</feature>
<comment type="subcellular location">
    <subcellularLocation>
        <location evidence="1">Cell membrane</location>
        <topology evidence="1">Single-pass type II membrane protein</topology>
    </subcellularLocation>
    <subcellularLocation>
        <location evidence="4">Membrane</location>
        <topology evidence="4">Single-pass type II membrane protein</topology>
    </subcellularLocation>
</comment>
<name>A0A9Q9IR05_9ACTN</name>
<evidence type="ECO:0000256" key="4">
    <source>
        <dbReference type="RuleBase" id="RU362042"/>
    </source>
</evidence>
<dbReference type="GO" id="GO:0004252">
    <property type="term" value="F:serine-type endopeptidase activity"/>
    <property type="evidence" value="ECO:0007669"/>
    <property type="project" value="InterPro"/>
</dbReference>
<sequence>MWLYVVIAAGVCGLAVVLAVRRSLLIVTVAGASMEPTYRDGDRLLVSRRRRPVVGAVVVLRQAALAGAAAAAAVHRNPYLVKRLVALPGDAVPDAVLPALDRPAGTEVPEPLEAAAPAPRAAALVPAGSMVVLGDSPHSVDSRAWGLLPLRHVVGVVVADLRTADR</sequence>
<dbReference type="PANTHER" id="PTHR43390">
    <property type="entry name" value="SIGNAL PEPTIDASE I"/>
    <property type="match status" value="1"/>
</dbReference>
<protein>
    <recommendedName>
        <fullName evidence="4">Signal peptidase I</fullName>
        <ecNumber evidence="4">3.4.21.89</ecNumber>
    </recommendedName>
</protein>
<evidence type="ECO:0000256" key="1">
    <source>
        <dbReference type="ARBA" id="ARBA00004401"/>
    </source>
</evidence>
<dbReference type="Proteomes" id="UP001058003">
    <property type="component" value="Chromosome"/>
</dbReference>
<keyword evidence="4" id="KW-0645">Protease</keyword>
<dbReference type="EMBL" id="CP073767">
    <property type="protein sequence ID" value="UWZ59718.1"/>
    <property type="molecule type" value="Genomic_DNA"/>
</dbReference>
<dbReference type="CDD" id="cd06462">
    <property type="entry name" value="Peptidase_S24_S26"/>
    <property type="match status" value="1"/>
</dbReference>
<evidence type="ECO:0000256" key="2">
    <source>
        <dbReference type="ARBA" id="ARBA00009370"/>
    </source>
</evidence>
<evidence type="ECO:0000313" key="7">
    <source>
        <dbReference type="Proteomes" id="UP001058003"/>
    </source>
</evidence>
<evidence type="ECO:0000256" key="3">
    <source>
        <dbReference type="PIRSR" id="PIRSR600223-1"/>
    </source>
</evidence>
<dbReference type="SUPFAM" id="SSF51306">
    <property type="entry name" value="LexA/Signal peptidase"/>
    <property type="match status" value="1"/>
</dbReference>
<dbReference type="PANTHER" id="PTHR43390:SF1">
    <property type="entry name" value="CHLOROPLAST PROCESSING PEPTIDASE"/>
    <property type="match status" value="1"/>
</dbReference>
<keyword evidence="4" id="KW-0472">Membrane</keyword>
<dbReference type="InterPro" id="IPR000223">
    <property type="entry name" value="Pept_S26A_signal_pept_1"/>
</dbReference>
<dbReference type="Pfam" id="PF10502">
    <property type="entry name" value="Peptidase_S26"/>
    <property type="match status" value="1"/>
</dbReference>
<organism evidence="6 7">
    <name type="scientific">Dactylosporangium aurantiacum</name>
    <dbReference type="NCBI Taxonomy" id="35754"/>
    <lineage>
        <taxon>Bacteria</taxon>
        <taxon>Bacillati</taxon>
        <taxon>Actinomycetota</taxon>
        <taxon>Actinomycetes</taxon>
        <taxon>Micromonosporales</taxon>
        <taxon>Micromonosporaceae</taxon>
        <taxon>Dactylosporangium</taxon>
    </lineage>
</organism>
<dbReference type="NCBIfam" id="TIGR02227">
    <property type="entry name" value="sigpep_I_bact"/>
    <property type="match status" value="1"/>
</dbReference>
<dbReference type="GO" id="GO:0005886">
    <property type="term" value="C:plasma membrane"/>
    <property type="evidence" value="ECO:0007669"/>
    <property type="project" value="UniProtKB-SubCell"/>
</dbReference>
<evidence type="ECO:0000313" key="6">
    <source>
        <dbReference type="EMBL" id="UWZ59718.1"/>
    </source>
</evidence>
<keyword evidence="4" id="KW-0812">Transmembrane</keyword>
<dbReference type="GO" id="GO:0006465">
    <property type="term" value="P:signal peptide processing"/>
    <property type="evidence" value="ECO:0007669"/>
    <property type="project" value="InterPro"/>
</dbReference>
<feature type="domain" description="Peptidase S26" evidence="5">
    <location>
        <begin position="11"/>
        <end position="158"/>
    </location>
</feature>